<comment type="caution">
    <text evidence="3">The sequence shown here is derived from an EMBL/GenBank/DDBJ whole genome shotgun (WGS) entry which is preliminary data.</text>
</comment>
<dbReference type="AlphaFoldDB" id="A0A6I4UFA0"/>
<gene>
    <name evidence="2" type="ORF">FHS52_001204</name>
    <name evidence="3" type="ORF">GRI59_00635</name>
</gene>
<feature type="domain" description="Helix-turn-helix" evidence="1">
    <location>
        <begin position="1"/>
        <end position="50"/>
    </location>
</feature>
<evidence type="ECO:0000259" key="1">
    <source>
        <dbReference type="Pfam" id="PF12728"/>
    </source>
</evidence>
<dbReference type="EMBL" id="WTYB01000001">
    <property type="protein sequence ID" value="MXP37118.1"/>
    <property type="molecule type" value="Genomic_DNA"/>
</dbReference>
<keyword evidence="5" id="KW-1185">Reference proteome</keyword>
<reference evidence="2 5" key="2">
    <citation type="submission" date="2020-08" db="EMBL/GenBank/DDBJ databases">
        <title>Genomic Encyclopedia of Type Strains, Phase IV (KMG-IV): sequencing the most valuable type-strain genomes for metagenomic binning, comparative biology and taxonomic classification.</title>
        <authorList>
            <person name="Goeker M."/>
        </authorList>
    </citation>
    <scope>NUCLEOTIDE SEQUENCE [LARGE SCALE GENOMIC DNA]</scope>
    <source>
        <strain evidence="2 5">DSM 8510</strain>
    </source>
</reference>
<dbReference type="Proteomes" id="UP000430021">
    <property type="component" value="Unassembled WGS sequence"/>
</dbReference>
<evidence type="ECO:0000313" key="3">
    <source>
        <dbReference type="EMBL" id="MXP37118.1"/>
    </source>
</evidence>
<organism evidence="3 4">
    <name type="scientific">Erythrobacter ramosus</name>
    <dbReference type="NCBI Taxonomy" id="35811"/>
    <lineage>
        <taxon>Bacteria</taxon>
        <taxon>Pseudomonadati</taxon>
        <taxon>Pseudomonadota</taxon>
        <taxon>Alphaproteobacteria</taxon>
        <taxon>Sphingomonadales</taxon>
        <taxon>Erythrobacteraceae</taxon>
        <taxon>Erythrobacter/Porphyrobacter group</taxon>
        <taxon>Erythrobacter</taxon>
    </lineage>
</organism>
<dbReference type="GO" id="GO:0003677">
    <property type="term" value="F:DNA binding"/>
    <property type="evidence" value="ECO:0007669"/>
    <property type="project" value="UniProtKB-KW"/>
</dbReference>
<evidence type="ECO:0000313" key="2">
    <source>
        <dbReference type="EMBL" id="MBB3775261.1"/>
    </source>
</evidence>
<keyword evidence="2" id="KW-0238">DNA-binding</keyword>
<dbReference type="Proteomes" id="UP000548685">
    <property type="component" value="Unassembled WGS sequence"/>
</dbReference>
<protein>
    <submittedName>
        <fullName evidence="2">DNA-binding transcriptional regulator AlpA</fullName>
    </submittedName>
    <submittedName>
        <fullName evidence="3">Helix-turn-helix domain-containing protein</fullName>
    </submittedName>
</protein>
<dbReference type="EMBL" id="JACICE010000001">
    <property type="protein sequence ID" value="MBB3775261.1"/>
    <property type="molecule type" value="Genomic_DNA"/>
</dbReference>
<name>A0A6I4UFA0_9SPHN</name>
<proteinExistence type="predicted"/>
<dbReference type="OrthoDB" id="1525365at2"/>
<evidence type="ECO:0000313" key="4">
    <source>
        <dbReference type="Proteomes" id="UP000430021"/>
    </source>
</evidence>
<dbReference type="InterPro" id="IPR041657">
    <property type="entry name" value="HTH_17"/>
</dbReference>
<dbReference type="Gene3D" id="1.10.238.160">
    <property type="match status" value="1"/>
</dbReference>
<evidence type="ECO:0000313" key="5">
    <source>
        <dbReference type="Proteomes" id="UP000548685"/>
    </source>
</evidence>
<reference evidence="3 4" key="1">
    <citation type="submission" date="2019-12" db="EMBL/GenBank/DDBJ databases">
        <title>Genomic-based taxomic classification of the family Erythrobacteraceae.</title>
        <authorList>
            <person name="Xu L."/>
        </authorList>
    </citation>
    <scope>NUCLEOTIDE SEQUENCE [LARGE SCALE GENOMIC DNA]</scope>
    <source>
        <strain evidence="3 4">JCM 10282</strain>
    </source>
</reference>
<dbReference type="Pfam" id="PF12728">
    <property type="entry name" value="HTH_17"/>
    <property type="match status" value="1"/>
</dbReference>
<accession>A0A6I4UFA0</accession>
<sequence length="76" mass="8813">MTTDDLVRHLRMSRVTIWRKRAAGAFPKPCALGGGQLRWKRRDIDEWIDRLPVSDPVCPIPPRPPAQRPRDFGRLL</sequence>
<dbReference type="RefSeq" id="WP_160759281.1">
    <property type="nucleotide sequence ID" value="NZ_BAAADZ010000002.1"/>
</dbReference>